<proteinExistence type="predicted"/>
<name>A0A517YF57_9BACT</name>
<sequence>MDCTQLTTKQLETLLEQLEPGRQYLMRLEQHVLKSGFPVDDPLRIKVLDLRERSCEVHKLIERLIAARRGHWLGSTWTPGKDDPPEAKQD</sequence>
<dbReference type="KEGG" id="aagg:ETAA8_39650"/>
<evidence type="ECO:0000313" key="1">
    <source>
        <dbReference type="EMBL" id="QDU28860.1"/>
    </source>
</evidence>
<reference evidence="1 2" key="1">
    <citation type="submission" date="2019-02" db="EMBL/GenBank/DDBJ databases">
        <title>Deep-cultivation of Planctomycetes and their phenomic and genomic characterization uncovers novel biology.</title>
        <authorList>
            <person name="Wiegand S."/>
            <person name="Jogler M."/>
            <person name="Boedeker C."/>
            <person name="Pinto D."/>
            <person name="Vollmers J."/>
            <person name="Rivas-Marin E."/>
            <person name="Kohn T."/>
            <person name="Peeters S.H."/>
            <person name="Heuer A."/>
            <person name="Rast P."/>
            <person name="Oberbeckmann S."/>
            <person name="Bunk B."/>
            <person name="Jeske O."/>
            <person name="Meyerdierks A."/>
            <person name="Storesund J.E."/>
            <person name="Kallscheuer N."/>
            <person name="Luecker S."/>
            <person name="Lage O.M."/>
            <person name="Pohl T."/>
            <person name="Merkel B.J."/>
            <person name="Hornburger P."/>
            <person name="Mueller R.-W."/>
            <person name="Bruemmer F."/>
            <person name="Labrenz M."/>
            <person name="Spormann A.M."/>
            <person name="Op den Camp H."/>
            <person name="Overmann J."/>
            <person name="Amann R."/>
            <person name="Jetten M.S.M."/>
            <person name="Mascher T."/>
            <person name="Medema M.H."/>
            <person name="Devos D.P."/>
            <person name="Kaster A.-K."/>
            <person name="Ovreas L."/>
            <person name="Rohde M."/>
            <person name="Galperin M.Y."/>
            <person name="Jogler C."/>
        </authorList>
    </citation>
    <scope>NUCLEOTIDE SEQUENCE [LARGE SCALE GENOMIC DNA]</scope>
    <source>
        <strain evidence="1 2">ETA_A8</strain>
    </source>
</reference>
<dbReference type="Proteomes" id="UP000315017">
    <property type="component" value="Chromosome"/>
</dbReference>
<gene>
    <name evidence="1" type="ORF">ETAA8_39650</name>
</gene>
<dbReference type="EMBL" id="CP036274">
    <property type="protein sequence ID" value="QDU28860.1"/>
    <property type="molecule type" value="Genomic_DNA"/>
</dbReference>
<organism evidence="1 2">
    <name type="scientific">Anatilimnocola aggregata</name>
    <dbReference type="NCBI Taxonomy" id="2528021"/>
    <lineage>
        <taxon>Bacteria</taxon>
        <taxon>Pseudomonadati</taxon>
        <taxon>Planctomycetota</taxon>
        <taxon>Planctomycetia</taxon>
        <taxon>Pirellulales</taxon>
        <taxon>Pirellulaceae</taxon>
        <taxon>Anatilimnocola</taxon>
    </lineage>
</organism>
<dbReference type="AlphaFoldDB" id="A0A517YF57"/>
<accession>A0A517YF57</accession>
<keyword evidence="2" id="KW-1185">Reference proteome</keyword>
<protein>
    <submittedName>
        <fullName evidence="1">Uncharacterized protein</fullName>
    </submittedName>
</protein>
<evidence type="ECO:0000313" key="2">
    <source>
        <dbReference type="Proteomes" id="UP000315017"/>
    </source>
</evidence>